<accession>A0ABD3LPX6</accession>
<feature type="compositionally biased region" description="Basic and acidic residues" evidence="1">
    <location>
        <begin position="477"/>
        <end position="517"/>
    </location>
</feature>
<dbReference type="InterPro" id="IPR032001">
    <property type="entry name" value="SAWADEE_dom"/>
</dbReference>
<proteinExistence type="predicted"/>
<dbReference type="Pfam" id="PF16719">
    <property type="entry name" value="SAWADEE"/>
    <property type="match status" value="1"/>
</dbReference>
<dbReference type="InterPro" id="IPR039276">
    <property type="entry name" value="SHH1/2"/>
</dbReference>
<evidence type="ECO:0000256" key="1">
    <source>
        <dbReference type="SAM" id="MobiDB-lite"/>
    </source>
</evidence>
<keyword evidence="4" id="KW-1185">Reference proteome</keyword>
<protein>
    <recommendedName>
        <fullName evidence="2">SAWADEE domain-containing protein</fullName>
    </recommendedName>
</protein>
<sequence length="564" mass="62880">MDSGTLHVQFRTSKIQQKDRETCIASMAAPVDAGACDGRLELEAMRTLDSNWFPCTVSLSSFRRGLLINFGSQEPEDMILTEPEVLERLRFRSIPLQGDDCSHIEQGKHVLAAFNSHFPECFYDAKVEKVLRVRHSKRIYCRCTFTVKLLRKDVKGETFTVSSSSIMRLAEKSIKEHPVISEFLKSVESQAIYSVSPFFPVDKENGVEEDLDRMLEEQKGCTMFDDPKDGISRDILFGIGMKVEKKGQAQRRLIDEFDASSLPVQGPEEQIRLEASPQDPVKMQLDVEVEVPVPLGSSIFELSNNKSRLSPLAARAALASIVSAAHSVVTNGTKAGDSCIIGSVSPLSDKSLQVPSHSIPAASEYIDSRATEMRSTNETKVRELTKIARITQSTARGGSAAANRENLIKSCDEEIQKSTLANTRRFTRSSGLAERENVITVKQGLHYDLTQMTTSNRSSTKRKVSQKNEKVSSPVDAEFHGPSNEKVEKTVDNKNKIKEKTSGAKQKDGEETPDALKDVQQNKGVRESSHGQKRKLVSSRKQERRFSPRLQFLPRTRSQGNSQR</sequence>
<dbReference type="AlphaFoldDB" id="A0ABD3LPX6"/>
<dbReference type="Proteomes" id="UP001634007">
    <property type="component" value="Unassembled WGS sequence"/>
</dbReference>
<evidence type="ECO:0000313" key="3">
    <source>
        <dbReference type="EMBL" id="KAL3753804.1"/>
    </source>
</evidence>
<gene>
    <name evidence="3" type="ORF">ACJRO7_001100</name>
</gene>
<name>A0ABD3LPX6_EUCGL</name>
<evidence type="ECO:0000259" key="2">
    <source>
        <dbReference type="Pfam" id="PF16719"/>
    </source>
</evidence>
<dbReference type="EMBL" id="JBJKBG010000001">
    <property type="protein sequence ID" value="KAL3753804.1"/>
    <property type="molecule type" value="Genomic_DNA"/>
</dbReference>
<organism evidence="3 4">
    <name type="scientific">Eucalyptus globulus</name>
    <name type="common">Tasmanian blue gum</name>
    <dbReference type="NCBI Taxonomy" id="34317"/>
    <lineage>
        <taxon>Eukaryota</taxon>
        <taxon>Viridiplantae</taxon>
        <taxon>Streptophyta</taxon>
        <taxon>Embryophyta</taxon>
        <taxon>Tracheophyta</taxon>
        <taxon>Spermatophyta</taxon>
        <taxon>Magnoliopsida</taxon>
        <taxon>eudicotyledons</taxon>
        <taxon>Gunneridae</taxon>
        <taxon>Pentapetalae</taxon>
        <taxon>rosids</taxon>
        <taxon>malvids</taxon>
        <taxon>Myrtales</taxon>
        <taxon>Myrtaceae</taxon>
        <taxon>Myrtoideae</taxon>
        <taxon>Eucalypteae</taxon>
        <taxon>Eucalyptus</taxon>
    </lineage>
</organism>
<dbReference type="PANTHER" id="PTHR33827:SF9">
    <property type="entry name" value="SAWADEE DOMAIN-CONTAINING PROTEIN"/>
    <property type="match status" value="1"/>
</dbReference>
<reference evidence="3 4" key="1">
    <citation type="submission" date="2024-11" db="EMBL/GenBank/DDBJ databases">
        <title>Chromosome-level genome assembly of Eucalyptus globulus Labill. provides insights into its genome evolution.</title>
        <authorList>
            <person name="Li X."/>
        </authorList>
    </citation>
    <scope>NUCLEOTIDE SEQUENCE [LARGE SCALE GENOMIC DNA]</scope>
    <source>
        <strain evidence="3">CL2024</strain>
        <tissue evidence="3">Fresh tender leaves</tissue>
    </source>
</reference>
<feature type="region of interest" description="Disordered" evidence="1">
    <location>
        <begin position="450"/>
        <end position="564"/>
    </location>
</feature>
<comment type="caution">
    <text evidence="3">The sequence shown here is derived from an EMBL/GenBank/DDBJ whole genome shotgun (WGS) entry which is preliminary data.</text>
</comment>
<dbReference type="PANTHER" id="PTHR33827">
    <property type="entry name" value="PROTEIN SAWADEE HOMEODOMAIN HOMOLOG 2"/>
    <property type="match status" value="1"/>
</dbReference>
<dbReference type="Gene3D" id="2.30.30.140">
    <property type="match status" value="1"/>
</dbReference>
<feature type="domain" description="SAWADEE" evidence="2">
    <location>
        <begin position="40"/>
        <end position="167"/>
    </location>
</feature>
<evidence type="ECO:0000313" key="4">
    <source>
        <dbReference type="Proteomes" id="UP001634007"/>
    </source>
</evidence>